<dbReference type="AlphaFoldDB" id="A0AAN9P272"/>
<evidence type="ECO:0000313" key="2">
    <source>
        <dbReference type="Proteomes" id="UP001372338"/>
    </source>
</evidence>
<proteinExistence type="predicted"/>
<keyword evidence="2" id="KW-1185">Reference proteome</keyword>
<comment type="caution">
    <text evidence="1">The sequence shown here is derived from an EMBL/GenBank/DDBJ whole genome shotgun (WGS) entry which is preliminary data.</text>
</comment>
<dbReference type="EMBL" id="JAYWIO010000002">
    <property type="protein sequence ID" value="KAK7283189.1"/>
    <property type="molecule type" value="Genomic_DNA"/>
</dbReference>
<reference evidence="1 2" key="1">
    <citation type="submission" date="2024-01" db="EMBL/GenBank/DDBJ databases">
        <title>The genomes of 5 underutilized Papilionoideae crops provide insights into root nodulation and disease resistanc.</title>
        <authorList>
            <person name="Yuan L."/>
        </authorList>
    </citation>
    <scope>NUCLEOTIDE SEQUENCE [LARGE SCALE GENOMIC DNA]</scope>
    <source>
        <strain evidence="1">ZHUSHIDOU_FW_LH</strain>
        <tissue evidence="1">Leaf</tissue>
    </source>
</reference>
<protein>
    <submittedName>
        <fullName evidence="1">Uncharacterized protein</fullName>
    </submittedName>
</protein>
<dbReference type="Proteomes" id="UP001372338">
    <property type="component" value="Unassembled WGS sequence"/>
</dbReference>
<organism evidence="1 2">
    <name type="scientific">Crotalaria pallida</name>
    <name type="common">Smooth rattlebox</name>
    <name type="synonym">Crotalaria striata</name>
    <dbReference type="NCBI Taxonomy" id="3830"/>
    <lineage>
        <taxon>Eukaryota</taxon>
        <taxon>Viridiplantae</taxon>
        <taxon>Streptophyta</taxon>
        <taxon>Embryophyta</taxon>
        <taxon>Tracheophyta</taxon>
        <taxon>Spermatophyta</taxon>
        <taxon>Magnoliopsida</taxon>
        <taxon>eudicotyledons</taxon>
        <taxon>Gunneridae</taxon>
        <taxon>Pentapetalae</taxon>
        <taxon>rosids</taxon>
        <taxon>fabids</taxon>
        <taxon>Fabales</taxon>
        <taxon>Fabaceae</taxon>
        <taxon>Papilionoideae</taxon>
        <taxon>50 kb inversion clade</taxon>
        <taxon>genistoids sensu lato</taxon>
        <taxon>core genistoids</taxon>
        <taxon>Crotalarieae</taxon>
        <taxon>Crotalaria</taxon>
    </lineage>
</organism>
<accession>A0AAN9P272</accession>
<gene>
    <name evidence="1" type="ORF">RIF29_12559</name>
</gene>
<sequence length="252" mass="29488">MENLSFESLRHKVSLNRKFRNKFLDQFPEEIQRQIVASTNNACLIELYDLQRQIIVSHRMLDLPLCQYDPDFDNNPSRPVLAQVDLGATPASEEFISKLFFSGFLRQIKCDEPPKIFGPTICLAIQQYKKHVWPIQMTCPPMFIHIFSEHPSMSGLDHYPAKHHIIVMFESRPSAFYRREIWTSDRPIISNELFNAFPGDFDKPIMILEKTKIITCWIQQGRHPLCSEQLLGGQDDPEPFDYSEHYDLKDEN</sequence>
<name>A0AAN9P272_CROPI</name>
<evidence type="ECO:0000313" key="1">
    <source>
        <dbReference type="EMBL" id="KAK7283189.1"/>
    </source>
</evidence>